<gene>
    <name evidence="1" type="ORF">GCM10010517_78610</name>
</gene>
<reference evidence="1 2" key="1">
    <citation type="journal article" date="2019" name="Int. J. Syst. Evol. Microbiol.">
        <title>The Global Catalogue of Microorganisms (GCM) 10K type strain sequencing project: providing services to taxonomists for standard genome sequencing and annotation.</title>
        <authorList>
            <consortium name="The Broad Institute Genomics Platform"/>
            <consortium name="The Broad Institute Genome Sequencing Center for Infectious Disease"/>
            <person name="Wu L."/>
            <person name="Ma J."/>
        </authorList>
    </citation>
    <scope>NUCLEOTIDE SEQUENCE [LARGE SCALE GENOMIC DNA]</scope>
    <source>
        <strain evidence="1 2">JCM 6242</strain>
    </source>
</reference>
<evidence type="ECO:0000313" key="2">
    <source>
        <dbReference type="Proteomes" id="UP001500831"/>
    </source>
</evidence>
<comment type="caution">
    <text evidence="1">The sequence shown here is derived from an EMBL/GenBank/DDBJ whole genome shotgun (WGS) entry which is preliminary data.</text>
</comment>
<evidence type="ECO:0000313" key="1">
    <source>
        <dbReference type="EMBL" id="GAA2912062.1"/>
    </source>
</evidence>
<protein>
    <submittedName>
        <fullName evidence="1">Uncharacterized protein</fullName>
    </submittedName>
</protein>
<organism evidence="1 2">
    <name type="scientific">Streptosporangium fragile</name>
    <dbReference type="NCBI Taxonomy" id="46186"/>
    <lineage>
        <taxon>Bacteria</taxon>
        <taxon>Bacillati</taxon>
        <taxon>Actinomycetota</taxon>
        <taxon>Actinomycetes</taxon>
        <taxon>Streptosporangiales</taxon>
        <taxon>Streptosporangiaceae</taxon>
        <taxon>Streptosporangium</taxon>
    </lineage>
</organism>
<proteinExistence type="predicted"/>
<keyword evidence="2" id="KW-1185">Reference proteome</keyword>
<accession>A0ABN3WFG0</accession>
<dbReference type="Proteomes" id="UP001500831">
    <property type="component" value="Unassembled WGS sequence"/>
</dbReference>
<sequence length="134" mass="14920">MSDMRTVRLEAPFTYHVSDDPDRVIANFLSYALSLKAISGRPPAEEFAEIFSPTGEGMIIPDLFVACRADGPDDIAYEFGEQVAEELAGKEVWLLWRMYFGRASDTAFVEGPELRHLLGEALAQRTAETESACR</sequence>
<dbReference type="EMBL" id="BAAAVI010000115">
    <property type="protein sequence ID" value="GAA2912062.1"/>
    <property type="molecule type" value="Genomic_DNA"/>
</dbReference>
<name>A0ABN3WFG0_9ACTN</name>